<name>A0A074Y8N6_AURSE</name>
<dbReference type="RefSeq" id="XP_013342700.1">
    <property type="nucleotide sequence ID" value="XM_013487246.1"/>
</dbReference>
<feature type="region of interest" description="Disordered" evidence="1">
    <location>
        <begin position="1"/>
        <end position="30"/>
    </location>
</feature>
<dbReference type="InParanoid" id="A0A074Y8N6"/>
<evidence type="ECO:0000313" key="2">
    <source>
        <dbReference type="EMBL" id="KEQ94090.1"/>
    </source>
</evidence>
<sequence length="162" mass="17838">MSASKISPTSTTPCSNSNPSSAVKPHPFQQAPAPENNLTLVIVRSILLACVEPDAWFLVSTAGSDRVPPEPTTTIEYAANPAPNVPGAFNVESWAFAHVVNETLSLSSRTCTLRLHRPLLVQVLRARCHPRKAVKYDFYTPPTLDLLIYWLSPLVQNFPAWM</sequence>
<dbReference type="AlphaFoldDB" id="A0A074Y8N6"/>
<reference evidence="2 3" key="1">
    <citation type="journal article" date="2014" name="BMC Genomics">
        <title>Genome sequencing of four Aureobasidium pullulans varieties: biotechnological potential, stress tolerance, and description of new species.</title>
        <authorList>
            <person name="Gostin Ar C."/>
            <person name="Ohm R.A."/>
            <person name="Kogej T."/>
            <person name="Sonjak S."/>
            <person name="Turk M."/>
            <person name="Zajc J."/>
            <person name="Zalar P."/>
            <person name="Grube M."/>
            <person name="Sun H."/>
            <person name="Han J."/>
            <person name="Sharma A."/>
            <person name="Chiniquy J."/>
            <person name="Ngan C.Y."/>
            <person name="Lipzen A."/>
            <person name="Barry K."/>
            <person name="Grigoriev I.V."/>
            <person name="Gunde-Cimerman N."/>
        </authorList>
    </citation>
    <scope>NUCLEOTIDE SEQUENCE [LARGE SCALE GENOMIC DNA]</scope>
    <source>
        <strain evidence="2 3">EXF-2481</strain>
    </source>
</reference>
<feature type="compositionally biased region" description="Low complexity" evidence="1">
    <location>
        <begin position="7"/>
        <end position="21"/>
    </location>
</feature>
<gene>
    <name evidence="2" type="ORF">AUEXF2481DRAFT_292610</name>
</gene>
<protein>
    <submittedName>
        <fullName evidence="2">Uncharacterized protein</fullName>
    </submittedName>
</protein>
<accession>A0A074Y8N6</accession>
<dbReference type="Proteomes" id="UP000030641">
    <property type="component" value="Unassembled WGS sequence"/>
</dbReference>
<keyword evidence="3" id="KW-1185">Reference proteome</keyword>
<organism evidence="2 3">
    <name type="scientific">Aureobasidium subglaciale (strain EXF-2481)</name>
    <name type="common">Aureobasidium pullulans var. subglaciale</name>
    <dbReference type="NCBI Taxonomy" id="1043005"/>
    <lineage>
        <taxon>Eukaryota</taxon>
        <taxon>Fungi</taxon>
        <taxon>Dikarya</taxon>
        <taxon>Ascomycota</taxon>
        <taxon>Pezizomycotina</taxon>
        <taxon>Dothideomycetes</taxon>
        <taxon>Dothideomycetidae</taxon>
        <taxon>Dothideales</taxon>
        <taxon>Saccotheciaceae</taxon>
        <taxon>Aureobasidium</taxon>
    </lineage>
</organism>
<dbReference type="HOGENOM" id="CLU_1635057_0_0_1"/>
<proteinExistence type="predicted"/>
<dbReference type="EMBL" id="KL584763">
    <property type="protein sequence ID" value="KEQ94090.1"/>
    <property type="molecule type" value="Genomic_DNA"/>
</dbReference>
<evidence type="ECO:0000256" key="1">
    <source>
        <dbReference type="SAM" id="MobiDB-lite"/>
    </source>
</evidence>
<evidence type="ECO:0000313" key="3">
    <source>
        <dbReference type="Proteomes" id="UP000030641"/>
    </source>
</evidence>
<dbReference type="GeneID" id="25363924"/>